<proteinExistence type="predicted"/>
<evidence type="ECO:0000313" key="2">
    <source>
        <dbReference type="Proteomes" id="UP000807469"/>
    </source>
</evidence>
<dbReference type="AlphaFoldDB" id="A0A9P6CW75"/>
<accession>A0A9P6CW75</accession>
<protein>
    <submittedName>
        <fullName evidence="1">Uncharacterized protein</fullName>
    </submittedName>
</protein>
<dbReference type="Proteomes" id="UP000807469">
    <property type="component" value="Unassembled WGS sequence"/>
</dbReference>
<reference evidence="1" key="1">
    <citation type="submission" date="2020-11" db="EMBL/GenBank/DDBJ databases">
        <authorList>
            <consortium name="DOE Joint Genome Institute"/>
            <person name="Ahrendt S."/>
            <person name="Riley R."/>
            <person name="Andreopoulos W."/>
            <person name="Labutti K."/>
            <person name="Pangilinan J."/>
            <person name="Ruiz-Duenas F.J."/>
            <person name="Barrasa J.M."/>
            <person name="Sanchez-Garcia M."/>
            <person name="Camarero S."/>
            <person name="Miyauchi S."/>
            <person name="Serrano A."/>
            <person name="Linde D."/>
            <person name="Babiker R."/>
            <person name="Drula E."/>
            <person name="Ayuso-Fernandez I."/>
            <person name="Pacheco R."/>
            <person name="Padilla G."/>
            <person name="Ferreira P."/>
            <person name="Barriuso J."/>
            <person name="Kellner H."/>
            <person name="Castanera R."/>
            <person name="Alfaro M."/>
            <person name="Ramirez L."/>
            <person name="Pisabarro A.G."/>
            <person name="Kuo A."/>
            <person name="Tritt A."/>
            <person name="Lipzen A."/>
            <person name="He G."/>
            <person name="Yan M."/>
            <person name="Ng V."/>
            <person name="Cullen D."/>
            <person name="Martin F."/>
            <person name="Rosso M.-N."/>
            <person name="Henrissat B."/>
            <person name="Hibbett D."/>
            <person name="Martinez A.T."/>
            <person name="Grigoriev I.V."/>
        </authorList>
    </citation>
    <scope>NUCLEOTIDE SEQUENCE</scope>
    <source>
        <strain evidence="1">CIRM-BRFM 674</strain>
    </source>
</reference>
<keyword evidence="2" id="KW-1185">Reference proteome</keyword>
<dbReference type="EMBL" id="MU155333">
    <property type="protein sequence ID" value="KAF9475420.1"/>
    <property type="molecule type" value="Genomic_DNA"/>
</dbReference>
<organism evidence="1 2">
    <name type="scientific">Pholiota conissans</name>
    <dbReference type="NCBI Taxonomy" id="109636"/>
    <lineage>
        <taxon>Eukaryota</taxon>
        <taxon>Fungi</taxon>
        <taxon>Dikarya</taxon>
        <taxon>Basidiomycota</taxon>
        <taxon>Agaricomycotina</taxon>
        <taxon>Agaricomycetes</taxon>
        <taxon>Agaricomycetidae</taxon>
        <taxon>Agaricales</taxon>
        <taxon>Agaricineae</taxon>
        <taxon>Strophariaceae</taxon>
        <taxon>Pholiota</taxon>
    </lineage>
</organism>
<evidence type="ECO:0000313" key="1">
    <source>
        <dbReference type="EMBL" id="KAF9475420.1"/>
    </source>
</evidence>
<sequence length="150" mass="16906">MQIPLGGASLRRGNDDASASCDSGISELSFFRYHLSPYIIHRYAPNANSIKKKTIQGDLNVRLFSETLKKGLERPQRLFAASYFSFAKCSSETHFEIMNTTGYCTSIPGFLAHLSHLTLLFSPTTFSTKYVSASSREKYRRSAYKRKSNN</sequence>
<name>A0A9P6CW75_9AGAR</name>
<comment type="caution">
    <text evidence="1">The sequence shown here is derived from an EMBL/GenBank/DDBJ whole genome shotgun (WGS) entry which is preliminary data.</text>
</comment>
<gene>
    <name evidence="1" type="ORF">BDN70DRAFT_251104</name>
</gene>